<dbReference type="PANTHER" id="PTHR33964:SF1">
    <property type="entry name" value="RE45066P"/>
    <property type="match status" value="1"/>
</dbReference>
<protein>
    <recommendedName>
        <fullName evidence="4">Secreted protein</fullName>
    </recommendedName>
</protein>
<evidence type="ECO:0000313" key="2">
    <source>
        <dbReference type="EMBL" id="CAL1297019.1"/>
    </source>
</evidence>
<keyword evidence="3" id="KW-1185">Reference proteome</keyword>
<proteinExistence type="predicted"/>
<comment type="caution">
    <text evidence="2">The sequence shown here is derived from an EMBL/GenBank/DDBJ whole genome shotgun (WGS) entry which is preliminary data.</text>
</comment>
<organism evidence="2 3">
    <name type="scientific">Larinioides sclopetarius</name>
    <dbReference type="NCBI Taxonomy" id="280406"/>
    <lineage>
        <taxon>Eukaryota</taxon>
        <taxon>Metazoa</taxon>
        <taxon>Ecdysozoa</taxon>
        <taxon>Arthropoda</taxon>
        <taxon>Chelicerata</taxon>
        <taxon>Arachnida</taxon>
        <taxon>Araneae</taxon>
        <taxon>Araneomorphae</taxon>
        <taxon>Entelegynae</taxon>
        <taxon>Araneoidea</taxon>
        <taxon>Araneidae</taxon>
        <taxon>Larinioides</taxon>
    </lineage>
</organism>
<name>A0AAV2BNG1_9ARAC</name>
<dbReference type="Proteomes" id="UP001497382">
    <property type="component" value="Unassembled WGS sequence"/>
</dbReference>
<keyword evidence="1" id="KW-0732">Signal</keyword>
<dbReference type="AlphaFoldDB" id="A0AAV2BNG1"/>
<feature type="chain" id="PRO_5043696315" description="Secreted protein" evidence="1">
    <location>
        <begin position="18"/>
        <end position="227"/>
    </location>
</feature>
<evidence type="ECO:0000256" key="1">
    <source>
        <dbReference type="SAM" id="SignalP"/>
    </source>
</evidence>
<dbReference type="EMBL" id="CAXIEN010000410">
    <property type="protein sequence ID" value="CAL1297019.1"/>
    <property type="molecule type" value="Genomic_DNA"/>
</dbReference>
<accession>A0AAV2BNG1</accession>
<sequence>MLLYAFLVLGVWNGVLGSDGLCDEPEYLVCKFPGDIKFPETEEDINRLCPIIIQNLDCLKDYFGKCGFQSGLTEDKVHKLKEITDDVCREDSPLHLGVVRNIGCFNEVLENDEESCKRYISSKVRKMRNYLYDIEAERGYNDDYYDPQLWQPLLCIKDAFEMSCFISKVSERCGSDAKDIASEIMTRATVAYYACSASSEEMITELLELLELELEEESLLRRIIRRE</sequence>
<gene>
    <name evidence="2" type="ORF">LARSCL_LOCUS20051</name>
</gene>
<dbReference type="PANTHER" id="PTHR33964">
    <property type="entry name" value="RE45066P-RELATED"/>
    <property type="match status" value="1"/>
</dbReference>
<evidence type="ECO:0000313" key="3">
    <source>
        <dbReference type="Proteomes" id="UP001497382"/>
    </source>
</evidence>
<feature type="signal peptide" evidence="1">
    <location>
        <begin position="1"/>
        <end position="17"/>
    </location>
</feature>
<reference evidence="2 3" key="1">
    <citation type="submission" date="2024-04" db="EMBL/GenBank/DDBJ databases">
        <authorList>
            <person name="Rising A."/>
            <person name="Reimegard J."/>
            <person name="Sonavane S."/>
            <person name="Akerstrom W."/>
            <person name="Nylinder S."/>
            <person name="Hedman E."/>
            <person name="Kallberg Y."/>
        </authorList>
    </citation>
    <scope>NUCLEOTIDE SEQUENCE [LARGE SCALE GENOMIC DNA]</scope>
</reference>
<evidence type="ECO:0008006" key="4">
    <source>
        <dbReference type="Google" id="ProtNLM"/>
    </source>
</evidence>